<gene>
    <name evidence="2" type="ORF">BDV98DRAFT_560652</name>
</gene>
<evidence type="ECO:0000313" key="2">
    <source>
        <dbReference type="EMBL" id="TFL05793.1"/>
    </source>
</evidence>
<reference evidence="2 3" key="1">
    <citation type="journal article" date="2019" name="Nat. Ecol. Evol.">
        <title>Megaphylogeny resolves global patterns of mushroom evolution.</title>
        <authorList>
            <person name="Varga T."/>
            <person name="Krizsan K."/>
            <person name="Foldi C."/>
            <person name="Dima B."/>
            <person name="Sanchez-Garcia M."/>
            <person name="Sanchez-Ramirez S."/>
            <person name="Szollosi G.J."/>
            <person name="Szarkandi J.G."/>
            <person name="Papp V."/>
            <person name="Albert L."/>
            <person name="Andreopoulos W."/>
            <person name="Angelini C."/>
            <person name="Antonin V."/>
            <person name="Barry K.W."/>
            <person name="Bougher N.L."/>
            <person name="Buchanan P."/>
            <person name="Buyck B."/>
            <person name="Bense V."/>
            <person name="Catcheside P."/>
            <person name="Chovatia M."/>
            <person name="Cooper J."/>
            <person name="Damon W."/>
            <person name="Desjardin D."/>
            <person name="Finy P."/>
            <person name="Geml J."/>
            <person name="Haridas S."/>
            <person name="Hughes K."/>
            <person name="Justo A."/>
            <person name="Karasinski D."/>
            <person name="Kautmanova I."/>
            <person name="Kiss B."/>
            <person name="Kocsube S."/>
            <person name="Kotiranta H."/>
            <person name="LaButti K.M."/>
            <person name="Lechner B.E."/>
            <person name="Liimatainen K."/>
            <person name="Lipzen A."/>
            <person name="Lukacs Z."/>
            <person name="Mihaltcheva S."/>
            <person name="Morgado L.N."/>
            <person name="Niskanen T."/>
            <person name="Noordeloos M.E."/>
            <person name="Ohm R.A."/>
            <person name="Ortiz-Santana B."/>
            <person name="Ovrebo C."/>
            <person name="Racz N."/>
            <person name="Riley R."/>
            <person name="Savchenko A."/>
            <person name="Shiryaev A."/>
            <person name="Soop K."/>
            <person name="Spirin V."/>
            <person name="Szebenyi C."/>
            <person name="Tomsovsky M."/>
            <person name="Tulloss R.E."/>
            <person name="Uehling J."/>
            <person name="Grigoriev I.V."/>
            <person name="Vagvolgyi C."/>
            <person name="Papp T."/>
            <person name="Martin F.M."/>
            <person name="Miettinen O."/>
            <person name="Hibbett D.S."/>
            <person name="Nagy L.G."/>
        </authorList>
    </citation>
    <scope>NUCLEOTIDE SEQUENCE [LARGE SCALE GENOMIC DNA]</scope>
    <source>
        <strain evidence="2 3">CBS 309.79</strain>
    </source>
</reference>
<evidence type="ECO:0000313" key="3">
    <source>
        <dbReference type="Proteomes" id="UP000305067"/>
    </source>
</evidence>
<name>A0A5C3QUT1_9AGAR</name>
<organism evidence="2 3">
    <name type="scientific">Pterulicium gracile</name>
    <dbReference type="NCBI Taxonomy" id="1884261"/>
    <lineage>
        <taxon>Eukaryota</taxon>
        <taxon>Fungi</taxon>
        <taxon>Dikarya</taxon>
        <taxon>Basidiomycota</taxon>
        <taxon>Agaricomycotina</taxon>
        <taxon>Agaricomycetes</taxon>
        <taxon>Agaricomycetidae</taxon>
        <taxon>Agaricales</taxon>
        <taxon>Pleurotineae</taxon>
        <taxon>Pterulaceae</taxon>
        <taxon>Pterulicium</taxon>
    </lineage>
</organism>
<dbReference type="AlphaFoldDB" id="A0A5C3QUT1"/>
<feature type="region of interest" description="Disordered" evidence="1">
    <location>
        <begin position="166"/>
        <end position="204"/>
    </location>
</feature>
<sequence>MALNHSMLVDCQPVPLPNELTLLTIPTGVEVSLVIPQDASAATPGIDSGASSSAASASSSKPSIATTKLKESGALWLTDQRLIFTSPTTPPSLSSLSVPLPSILSTNFHQPILSSNYLSITIKPTADGGLSEGTMAEIRFSELPMFEFANLLEKTREKAIYMKRQMKEEEETLPTYTTRTQNSTPVPDYNPPSYDASGASAGSR</sequence>
<dbReference type="GO" id="GO:0031490">
    <property type="term" value="F:chromatin DNA binding"/>
    <property type="evidence" value="ECO:0007669"/>
    <property type="project" value="TreeGrafter"/>
</dbReference>
<dbReference type="CDD" id="cd13214">
    <property type="entry name" value="PH-GRAM_WBP2"/>
    <property type="match status" value="1"/>
</dbReference>
<feature type="compositionally biased region" description="Polar residues" evidence="1">
    <location>
        <begin position="174"/>
        <end position="185"/>
    </location>
</feature>
<evidence type="ECO:0008006" key="4">
    <source>
        <dbReference type="Google" id="ProtNLM"/>
    </source>
</evidence>
<accession>A0A5C3QUT1</accession>
<dbReference type="PANTHER" id="PTHR31606:SF1">
    <property type="entry name" value="WW DOMAIN BINDING PROTEIN 2, ISOFORM E"/>
    <property type="match status" value="1"/>
</dbReference>
<dbReference type="EMBL" id="ML178816">
    <property type="protein sequence ID" value="TFL05793.1"/>
    <property type="molecule type" value="Genomic_DNA"/>
</dbReference>
<evidence type="ECO:0000256" key="1">
    <source>
        <dbReference type="SAM" id="MobiDB-lite"/>
    </source>
</evidence>
<dbReference type="GO" id="GO:0003713">
    <property type="term" value="F:transcription coactivator activity"/>
    <property type="evidence" value="ECO:0007669"/>
    <property type="project" value="InterPro"/>
</dbReference>
<dbReference type="PANTHER" id="PTHR31606">
    <property type="entry name" value="WW DOMAIN BINDING PROTEIN 2, ISOFORM E"/>
    <property type="match status" value="1"/>
</dbReference>
<proteinExistence type="predicted"/>
<dbReference type="GO" id="GO:0005634">
    <property type="term" value="C:nucleus"/>
    <property type="evidence" value="ECO:0007669"/>
    <property type="project" value="TreeGrafter"/>
</dbReference>
<keyword evidence="3" id="KW-1185">Reference proteome</keyword>
<dbReference type="InterPro" id="IPR044852">
    <property type="entry name" value="WBP2-like"/>
</dbReference>
<protein>
    <recommendedName>
        <fullName evidence="4">GRAM domain-containing protein</fullName>
    </recommendedName>
</protein>
<dbReference type="SUPFAM" id="SSF50729">
    <property type="entry name" value="PH domain-like"/>
    <property type="match status" value="1"/>
</dbReference>
<dbReference type="STRING" id="1884261.A0A5C3QUT1"/>
<dbReference type="Proteomes" id="UP000305067">
    <property type="component" value="Unassembled WGS sequence"/>
</dbReference>
<dbReference type="OrthoDB" id="1259151at2759"/>